<keyword evidence="6 12" id="KW-1133">Transmembrane helix</keyword>
<comment type="subcellular location">
    <subcellularLocation>
        <location evidence="12">Cell membrane</location>
        <topology evidence="12">Single-pass membrane protein</topology>
    </subcellularLocation>
    <subcellularLocation>
        <location evidence="11">Endomembrane system</location>
        <topology evidence="11">Single-pass membrane protein</topology>
    </subcellularLocation>
</comment>
<evidence type="ECO:0000256" key="5">
    <source>
        <dbReference type="ARBA" id="ARBA00022781"/>
    </source>
</evidence>
<evidence type="ECO:0000256" key="3">
    <source>
        <dbReference type="ARBA" id="ARBA00022547"/>
    </source>
</evidence>
<dbReference type="NCBIfam" id="TIGR01144">
    <property type="entry name" value="ATP_synt_b"/>
    <property type="match status" value="1"/>
</dbReference>
<keyword evidence="8 12" id="KW-0472">Membrane</keyword>
<comment type="caution">
    <text evidence="15">The sequence shown here is derived from an EMBL/GenBank/DDBJ whole genome shotgun (WGS) entry which is preliminary data.</text>
</comment>
<reference evidence="15" key="2">
    <citation type="submission" date="2021-04" db="EMBL/GenBank/DDBJ databases">
        <authorList>
            <person name="Gilroy R."/>
        </authorList>
    </citation>
    <scope>NUCLEOTIDE SEQUENCE</scope>
    <source>
        <strain evidence="15">2189</strain>
    </source>
</reference>
<evidence type="ECO:0000256" key="12">
    <source>
        <dbReference type="HAMAP-Rule" id="MF_01398"/>
    </source>
</evidence>
<keyword evidence="7 12" id="KW-0406">Ion transport</keyword>
<protein>
    <recommendedName>
        <fullName evidence="12">ATP synthase subunit b</fullName>
    </recommendedName>
    <alternativeName>
        <fullName evidence="12">ATP synthase F(0) sector subunit b</fullName>
    </alternativeName>
    <alternativeName>
        <fullName evidence="12">ATPase subunit I</fullName>
    </alternativeName>
    <alternativeName>
        <fullName evidence="12">F-type ATPase subunit b</fullName>
        <shortName evidence="12">F-ATPase subunit b</shortName>
    </alternativeName>
</protein>
<sequence>MINFIENQVLAANPFEALGLEWQSIVLHLIALVILTVGLYLLLFKPVKRMVKERQEKIRKIEQENAELNAEVKQMKESGEVMLANAKKEAAVIHENAVKVANQKADDIVADARRQAKGMLDRTERELEEERGNLQADIEKQITDVSVAVARKILARDITPEDDKKLIEDSLARWSKENNE</sequence>
<feature type="coiled-coil region" evidence="14">
    <location>
        <begin position="47"/>
        <end position="78"/>
    </location>
</feature>
<dbReference type="GO" id="GO:0005886">
    <property type="term" value="C:plasma membrane"/>
    <property type="evidence" value="ECO:0007669"/>
    <property type="project" value="UniProtKB-SubCell"/>
</dbReference>
<evidence type="ECO:0000256" key="13">
    <source>
        <dbReference type="RuleBase" id="RU003848"/>
    </source>
</evidence>
<evidence type="ECO:0000313" key="15">
    <source>
        <dbReference type="EMBL" id="HIX49901.1"/>
    </source>
</evidence>
<evidence type="ECO:0000256" key="2">
    <source>
        <dbReference type="ARBA" id="ARBA00022448"/>
    </source>
</evidence>
<dbReference type="InterPro" id="IPR005864">
    <property type="entry name" value="ATP_synth_F0_bsu_bac"/>
</dbReference>
<dbReference type="GO" id="GO:0012505">
    <property type="term" value="C:endomembrane system"/>
    <property type="evidence" value="ECO:0007669"/>
    <property type="project" value="UniProtKB-SubCell"/>
</dbReference>
<comment type="function">
    <text evidence="12">Component of the F(0) channel, it forms part of the peripheral stalk, linking F(1) to F(0).</text>
</comment>
<evidence type="ECO:0000256" key="14">
    <source>
        <dbReference type="SAM" id="Coils"/>
    </source>
</evidence>
<keyword evidence="12" id="KW-1003">Cell membrane</keyword>
<dbReference type="Pfam" id="PF00430">
    <property type="entry name" value="ATP-synt_B"/>
    <property type="match status" value="1"/>
</dbReference>
<dbReference type="GO" id="GO:0046933">
    <property type="term" value="F:proton-transporting ATP synthase activity, rotational mechanism"/>
    <property type="evidence" value="ECO:0007669"/>
    <property type="project" value="UniProtKB-UniRule"/>
</dbReference>
<evidence type="ECO:0000256" key="11">
    <source>
        <dbReference type="ARBA" id="ARBA00037847"/>
    </source>
</evidence>
<keyword evidence="4 12" id="KW-0812">Transmembrane</keyword>
<evidence type="ECO:0000313" key="16">
    <source>
        <dbReference type="Proteomes" id="UP000886847"/>
    </source>
</evidence>
<dbReference type="AlphaFoldDB" id="A0A9D2AUT2"/>
<evidence type="ECO:0000256" key="9">
    <source>
        <dbReference type="ARBA" id="ARBA00023310"/>
    </source>
</evidence>
<feature type="transmembrane region" description="Helical" evidence="12">
    <location>
        <begin position="25"/>
        <end position="44"/>
    </location>
</feature>
<keyword evidence="14" id="KW-0175">Coiled coil</keyword>
<dbReference type="InterPro" id="IPR002146">
    <property type="entry name" value="ATP_synth_b/b'su_bac/chlpt"/>
</dbReference>
<dbReference type="CDD" id="cd06503">
    <property type="entry name" value="ATP-synt_Fo_b"/>
    <property type="match status" value="1"/>
</dbReference>
<organism evidence="15 16">
    <name type="scientific">Candidatus Borkfalkia faecavium</name>
    <dbReference type="NCBI Taxonomy" id="2838508"/>
    <lineage>
        <taxon>Bacteria</taxon>
        <taxon>Bacillati</taxon>
        <taxon>Bacillota</taxon>
        <taxon>Clostridia</taxon>
        <taxon>Christensenellales</taxon>
        <taxon>Christensenellaceae</taxon>
        <taxon>Candidatus Borkfalkia</taxon>
    </lineage>
</organism>
<comment type="function">
    <text evidence="10 12">F(1)F(0) ATP synthase produces ATP from ADP in the presence of a proton or sodium gradient. F-type ATPases consist of two structural domains, F(1) containing the extramembraneous catalytic core and F(0) containing the membrane proton channel, linked together by a central stalk and a peripheral stalk. During catalysis, ATP synthesis in the catalytic domain of F(1) is coupled via a rotary mechanism of the central stalk subunits to proton translocation.</text>
</comment>
<dbReference type="PANTHER" id="PTHR33445">
    <property type="entry name" value="ATP SYNTHASE SUBUNIT B', CHLOROPLASTIC"/>
    <property type="match status" value="1"/>
</dbReference>
<comment type="similarity">
    <text evidence="1 12 13">Belongs to the ATPase B chain family.</text>
</comment>
<evidence type="ECO:0000256" key="7">
    <source>
        <dbReference type="ARBA" id="ARBA00023065"/>
    </source>
</evidence>
<evidence type="ECO:0000256" key="8">
    <source>
        <dbReference type="ARBA" id="ARBA00023136"/>
    </source>
</evidence>
<dbReference type="SUPFAM" id="SSF111384">
    <property type="entry name" value="OmpH-like"/>
    <property type="match status" value="1"/>
</dbReference>
<evidence type="ECO:0000256" key="6">
    <source>
        <dbReference type="ARBA" id="ARBA00022989"/>
    </source>
</evidence>
<evidence type="ECO:0000256" key="4">
    <source>
        <dbReference type="ARBA" id="ARBA00022692"/>
    </source>
</evidence>
<reference evidence="15" key="1">
    <citation type="journal article" date="2021" name="PeerJ">
        <title>Extensive microbial diversity within the chicken gut microbiome revealed by metagenomics and culture.</title>
        <authorList>
            <person name="Gilroy R."/>
            <person name="Ravi A."/>
            <person name="Getino M."/>
            <person name="Pursley I."/>
            <person name="Horton D.L."/>
            <person name="Alikhan N.F."/>
            <person name="Baker D."/>
            <person name="Gharbi K."/>
            <person name="Hall N."/>
            <person name="Watson M."/>
            <person name="Adriaenssens E.M."/>
            <person name="Foster-Nyarko E."/>
            <person name="Jarju S."/>
            <person name="Secka A."/>
            <person name="Antonio M."/>
            <person name="Oren A."/>
            <person name="Chaudhuri R.R."/>
            <person name="La Ragione R."/>
            <person name="Hildebrand F."/>
            <person name="Pallen M.J."/>
        </authorList>
    </citation>
    <scope>NUCLEOTIDE SEQUENCE</scope>
    <source>
        <strain evidence="15">2189</strain>
    </source>
</reference>
<dbReference type="InterPro" id="IPR050059">
    <property type="entry name" value="ATP_synthase_B_chain"/>
</dbReference>
<proteinExistence type="inferred from homology"/>
<evidence type="ECO:0000256" key="10">
    <source>
        <dbReference type="ARBA" id="ARBA00025198"/>
    </source>
</evidence>
<keyword evidence="9 12" id="KW-0066">ATP synthesis</keyword>
<dbReference type="HAMAP" id="MF_01398">
    <property type="entry name" value="ATP_synth_b_bprime"/>
    <property type="match status" value="1"/>
</dbReference>
<comment type="subunit">
    <text evidence="12">F-type ATPases have 2 components, F(1) - the catalytic core - and F(0) - the membrane proton channel. F(1) has five subunits: alpha(3), beta(3), gamma(1), delta(1), epsilon(1). F(0) has three main subunits: a(1), b(2) and c(10-14). The alpha and beta chains form an alternating ring which encloses part of the gamma chain. F(1) is attached to F(0) by a central stalk formed by the gamma and epsilon chains, while a peripheral stalk is formed by the delta and b chains.</text>
</comment>
<keyword evidence="3 12" id="KW-0138">CF(0)</keyword>
<feature type="coiled-coil region" evidence="14">
    <location>
        <begin position="113"/>
        <end position="144"/>
    </location>
</feature>
<dbReference type="EMBL" id="DXEW01000005">
    <property type="protein sequence ID" value="HIX49901.1"/>
    <property type="molecule type" value="Genomic_DNA"/>
</dbReference>
<dbReference type="Proteomes" id="UP000886847">
    <property type="component" value="Unassembled WGS sequence"/>
</dbReference>
<dbReference type="PANTHER" id="PTHR33445:SF2">
    <property type="entry name" value="ATP SYNTHASE SUBUNIT B', CHLOROPLASTIC"/>
    <property type="match status" value="1"/>
</dbReference>
<keyword evidence="5 12" id="KW-0375">Hydrogen ion transport</keyword>
<dbReference type="GO" id="GO:0046961">
    <property type="term" value="F:proton-transporting ATPase activity, rotational mechanism"/>
    <property type="evidence" value="ECO:0007669"/>
    <property type="project" value="TreeGrafter"/>
</dbReference>
<gene>
    <name evidence="12 15" type="primary">atpF</name>
    <name evidence="15" type="ORF">H9851_01285</name>
</gene>
<evidence type="ECO:0000256" key="1">
    <source>
        <dbReference type="ARBA" id="ARBA00005513"/>
    </source>
</evidence>
<dbReference type="InterPro" id="IPR024930">
    <property type="entry name" value="Skp_dom_sf"/>
</dbReference>
<keyword evidence="2 12" id="KW-0813">Transport</keyword>
<name>A0A9D2AUT2_9FIRM</name>
<dbReference type="GO" id="GO:0045259">
    <property type="term" value="C:proton-transporting ATP synthase complex"/>
    <property type="evidence" value="ECO:0007669"/>
    <property type="project" value="UniProtKB-KW"/>
</dbReference>
<accession>A0A9D2AUT2</accession>